<protein>
    <submittedName>
        <fullName evidence="6">HTH-type quorum sensing-dependent transcriptional regulator RpaR</fullName>
    </submittedName>
</protein>
<dbReference type="EMBL" id="BPQI01000155">
    <property type="protein sequence ID" value="GJD58553.1"/>
    <property type="molecule type" value="Genomic_DNA"/>
</dbReference>
<dbReference type="Proteomes" id="UP001055303">
    <property type="component" value="Unassembled WGS sequence"/>
</dbReference>
<feature type="domain" description="HTH luxR-type" evidence="4">
    <location>
        <begin position="189"/>
        <end position="254"/>
    </location>
</feature>
<dbReference type="PANTHER" id="PTHR44688">
    <property type="entry name" value="DNA-BINDING TRANSCRIPTIONAL ACTIVATOR DEVR_DOSR"/>
    <property type="match status" value="1"/>
</dbReference>
<dbReference type="GO" id="GO:0003677">
    <property type="term" value="F:DNA binding"/>
    <property type="evidence" value="ECO:0007669"/>
    <property type="project" value="UniProtKB-KW"/>
</dbReference>
<dbReference type="Gene3D" id="1.10.10.10">
    <property type="entry name" value="Winged helix-like DNA-binding domain superfamily/Winged helix DNA-binding domain"/>
    <property type="match status" value="1"/>
</dbReference>
<dbReference type="PRINTS" id="PR00038">
    <property type="entry name" value="HTHLUXR"/>
</dbReference>
<dbReference type="Pfam" id="PF03472">
    <property type="entry name" value="Autoind_bind"/>
    <property type="match status" value="1"/>
</dbReference>
<dbReference type="PANTHER" id="PTHR44688:SF16">
    <property type="entry name" value="DNA-BINDING TRANSCRIPTIONAL ACTIVATOR DEVR_DOSR"/>
    <property type="match status" value="1"/>
</dbReference>
<dbReference type="EMBL" id="CABFVH010000002">
    <property type="protein sequence ID" value="VUF10904.1"/>
    <property type="molecule type" value="Genomic_DNA"/>
</dbReference>
<keyword evidence="2" id="KW-0238">DNA-binding</keyword>
<sequence length="257" mass="28341">MGNAGRVLSVFGACMLPKLVDLTYDLFRSFDRAPTAEALNACLLRAVARLGVESTFAGVIPMPGTPRVRQAAHVLIDATPRGWTEHYFKAGHLERDPTIRRLTTDPTPFLWSEIEPLYRRDPAATRVMDEASSFRLRQGFTVPLVTLDGRVAGFSFGAERLDLSPELRGMLHLVAAYAFGRSVLLSEGPVQNPVELTPREREALQWAAAGKSEWEIGEMMSISEHGAEKHLRSVHRKLGAGSRAHAVAEAMRRGLIT</sequence>
<dbReference type="Gene3D" id="3.30.450.80">
    <property type="entry name" value="Transcription factor LuxR-like, autoinducer-binding domain"/>
    <property type="match status" value="1"/>
</dbReference>
<evidence type="ECO:0000313" key="6">
    <source>
        <dbReference type="EMBL" id="VUF10904.1"/>
    </source>
</evidence>
<evidence type="ECO:0000313" key="8">
    <source>
        <dbReference type="Proteomes" id="UP001055303"/>
    </source>
</evidence>
<dbReference type="SUPFAM" id="SSF46894">
    <property type="entry name" value="C-terminal effector domain of the bipartite response regulators"/>
    <property type="match status" value="1"/>
</dbReference>
<reference evidence="5" key="3">
    <citation type="submission" date="2021-08" db="EMBL/GenBank/DDBJ databases">
        <authorList>
            <person name="Tani A."/>
            <person name="Ola A."/>
            <person name="Ogura Y."/>
            <person name="Katsura K."/>
            <person name="Hayashi T."/>
        </authorList>
    </citation>
    <scope>NUCLEOTIDE SEQUENCE</scope>
    <source>
        <strain evidence="5">DSM 22415</strain>
    </source>
</reference>
<dbReference type="InterPro" id="IPR000792">
    <property type="entry name" value="Tscrpt_reg_LuxR_C"/>
</dbReference>
<gene>
    <name evidence="6" type="primary">rpaR</name>
    <name evidence="5" type="ORF">IFDJLNFL_4474</name>
    <name evidence="6" type="ORF">MTDSW087_00576</name>
</gene>
<name>A0A564FST7_9HYPH</name>
<dbReference type="InterPro" id="IPR036388">
    <property type="entry name" value="WH-like_DNA-bd_sf"/>
</dbReference>
<evidence type="ECO:0000259" key="4">
    <source>
        <dbReference type="PROSITE" id="PS50043"/>
    </source>
</evidence>
<dbReference type="InterPro" id="IPR036693">
    <property type="entry name" value="TF_LuxR_autoind-bd_dom_sf"/>
</dbReference>
<reference evidence="5" key="2">
    <citation type="journal article" date="2021" name="Front. Microbiol.">
        <title>Comprehensive Comparative Genomics and Phenotyping of Methylobacterium Species.</title>
        <authorList>
            <person name="Alessa O."/>
            <person name="Ogura Y."/>
            <person name="Fujitani Y."/>
            <person name="Takami H."/>
            <person name="Hayashi T."/>
            <person name="Sahin N."/>
            <person name="Tani A."/>
        </authorList>
    </citation>
    <scope>NUCLEOTIDE SEQUENCE</scope>
    <source>
        <strain evidence="5">DSM 22415</strain>
    </source>
</reference>
<dbReference type="CDD" id="cd06170">
    <property type="entry name" value="LuxR_C_like"/>
    <property type="match status" value="1"/>
</dbReference>
<dbReference type="PROSITE" id="PS50043">
    <property type="entry name" value="HTH_LUXR_2"/>
    <property type="match status" value="1"/>
</dbReference>
<dbReference type="Proteomes" id="UP000401717">
    <property type="component" value="Unassembled WGS sequence"/>
</dbReference>
<evidence type="ECO:0000256" key="2">
    <source>
        <dbReference type="ARBA" id="ARBA00023125"/>
    </source>
</evidence>
<organism evidence="6 7">
    <name type="scientific">Methylobacterium dankookense</name>
    <dbReference type="NCBI Taxonomy" id="560405"/>
    <lineage>
        <taxon>Bacteria</taxon>
        <taxon>Pseudomonadati</taxon>
        <taxon>Pseudomonadota</taxon>
        <taxon>Alphaproteobacteria</taxon>
        <taxon>Hyphomicrobiales</taxon>
        <taxon>Methylobacteriaceae</taxon>
        <taxon>Methylobacterium</taxon>
    </lineage>
</organism>
<dbReference type="SUPFAM" id="SSF75516">
    <property type="entry name" value="Pheromone-binding domain of LuxR-like quorum-sensing transcription factors"/>
    <property type="match status" value="1"/>
</dbReference>
<dbReference type="GO" id="GO:0006355">
    <property type="term" value="P:regulation of DNA-templated transcription"/>
    <property type="evidence" value="ECO:0007669"/>
    <property type="project" value="InterPro"/>
</dbReference>
<evidence type="ECO:0000256" key="3">
    <source>
        <dbReference type="ARBA" id="ARBA00023163"/>
    </source>
</evidence>
<evidence type="ECO:0000256" key="1">
    <source>
        <dbReference type="ARBA" id="ARBA00023015"/>
    </source>
</evidence>
<reference evidence="6 7" key="1">
    <citation type="submission" date="2019-06" db="EMBL/GenBank/DDBJ databases">
        <authorList>
            <person name="Rodrigo-Torres L."/>
            <person name="Arahal R. D."/>
            <person name="Lucena T."/>
        </authorList>
    </citation>
    <scope>NUCLEOTIDE SEQUENCE [LARGE SCALE GENOMIC DNA]</scope>
    <source>
        <strain evidence="6 7">SW08-7</strain>
    </source>
</reference>
<dbReference type="AlphaFoldDB" id="A0A564FST7"/>
<dbReference type="Pfam" id="PF00196">
    <property type="entry name" value="GerE"/>
    <property type="match status" value="1"/>
</dbReference>
<accession>A0A564FST7</accession>
<dbReference type="InterPro" id="IPR005143">
    <property type="entry name" value="TF_LuxR_autoind-bd_dom"/>
</dbReference>
<dbReference type="InterPro" id="IPR016032">
    <property type="entry name" value="Sig_transdc_resp-reg_C-effctor"/>
</dbReference>
<keyword evidence="3" id="KW-0804">Transcription</keyword>
<keyword evidence="1" id="KW-0805">Transcription regulation</keyword>
<keyword evidence="8" id="KW-1185">Reference proteome</keyword>
<evidence type="ECO:0000313" key="7">
    <source>
        <dbReference type="Proteomes" id="UP000401717"/>
    </source>
</evidence>
<proteinExistence type="predicted"/>
<dbReference type="SMART" id="SM00421">
    <property type="entry name" value="HTH_LUXR"/>
    <property type="match status" value="1"/>
</dbReference>
<evidence type="ECO:0000313" key="5">
    <source>
        <dbReference type="EMBL" id="GJD58553.1"/>
    </source>
</evidence>